<dbReference type="SUPFAM" id="SSF46689">
    <property type="entry name" value="Homeodomain-like"/>
    <property type="match status" value="2"/>
</dbReference>
<dbReference type="RefSeq" id="WP_137344619.1">
    <property type="nucleotide sequence ID" value="NZ_BSQH01000045.1"/>
</dbReference>
<dbReference type="SUPFAM" id="SSF51215">
    <property type="entry name" value="Regulatory protein AraC"/>
    <property type="match status" value="1"/>
</dbReference>
<dbReference type="PANTHER" id="PTHR46796:SF6">
    <property type="entry name" value="ARAC SUBFAMILY"/>
    <property type="match status" value="1"/>
</dbReference>
<gene>
    <name evidence="5" type="ORF">FDK13_34805</name>
</gene>
<evidence type="ECO:0000313" key="6">
    <source>
        <dbReference type="Proteomes" id="UP000304900"/>
    </source>
</evidence>
<dbReference type="Pfam" id="PF12833">
    <property type="entry name" value="HTH_18"/>
    <property type="match status" value="1"/>
</dbReference>
<evidence type="ECO:0000313" key="5">
    <source>
        <dbReference type="EMBL" id="TKT84734.1"/>
    </source>
</evidence>
<evidence type="ECO:0000256" key="2">
    <source>
        <dbReference type="ARBA" id="ARBA00023125"/>
    </source>
</evidence>
<dbReference type="Pfam" id="PF22200">
    <property type="entry name" value="ExsA_N"/>
    <property type="match status" value="1"/>
</dbReference>
<dbReference type="GO" id="GO:0003700">
    <property type="term" value="F:DNA-binding transcription factor activity"/>
    <property type="evidence" value="ECO:0007669"/>
    <property type="project" value="InterPro"/>
</dbReference>
<evidence type="ECO:0000256" key="3">
    <source>
        <dbReference type="ARBA" id="ARBA00023163"/>
    </source>
</evidence>
<organism evidence="5 6">
    <name type="scientific">Dyadobacter frigoris</name>
    <dbReference type="NCBI Taxonomy" id="2576211"/>
    <lineage>
        <taxon>Bacteria</taxon>
        <taxon>Pseudomonadati</taxon>
        <taxon>Bacteroidota</taxon>
        <taxon>Cytophagia</taxon>
        <taxon>Cytophagales</taxon>
        <taxon>Spirosomataceae</taxon>
        <taxon>Dyadobacter</taxon>
    </lineage>
</organism>
<dbReference type="PANTHER" id="PTHR46796">
    <property type="entry name" value="HTH-TYPE TRANSCRIPTIONAL ACTIVATOR RHAS-RELATED"/>
    <property type="match status" value="1"/>
</dbReference>
<dbReference type="SMART" id="SM00342">
    <property type="entry name" value="HTH_ARAC"/>
    <property type="match status" value="1"/>
</dbReference>
<keyword evidence="1" id="KW-0805">Transcription regulation</keyword>
<dbReference type="OrthoDB" id="4480133at2"/>
<dbReference type="InterPro" id="IPR018060">
    <property type="entry name" value="HTH_AraC"/>
</dbReference>
<evidence type="ECO:0000256" key="1">
    <source>
        <dbReference type="ARBA" id="ARBA00023015"/>
    </source>
</evidence>
<dbReference type="GO" id="GO:0043565">
    <property type="term" value="F:sequence-specific DNA binding"/>
    <property type="evidence" value="ECO:0007669"/>
    <property type="project" value="InterPro"/>
</dbReference>
<comment type="caution">
    <text evidence="5">The sequence shown here is derived from an EMBL/GenBank/DDBJ whole genome shotgun (WGS) entry which is preliminary data.</text>
</comment>
<sequence>MINLLISGKKTVVYPEISIDIHQGELVILSTGNILTTEIISNTQNFTSVLLYFSNELLNRFWIKYQSLLKGSITKNTDQPFLTYTQDSFIRQYVESLIVLLKSPVTLSAEIKQIKLEELLLYLILLDPAKFQSLQLVSKDHQDLLLKTAVEGHIGMPITVQELAFLCNMSSSTSKRNFQRIYGTSPQQWLLEKKLQKAGELLKFPGESPSGVYLKVGYKNHSSFSHAFRHYFGLNPSEYQVQNLNVHRQDLDA</sequence>
<evidence type="ECO:0000259" key="4">
    <source>
        <dbReference type="PROSITE" id="PS01124"/>
    </source>
</evidence>
<keyword evidence="3" id="KW-0804">Transcription</keyword>
<name>A0A4U6CTY7_9BACT</name>
<keyword evidence="2" id="KW-0238">DNA-binding</keyword>
<dbReference type="InterPro" id="IPR050204">
    <property type="entry name" value="AraC_XylS_family_regulators"/>
</dbReference>
<dbReference type="AlphaFoldDB" id="A0A4U6CTY7"/>
<dbReference type="InterPro" id="IPR009057">
    <property type="entry name" value="Homeodomain-like_sf"/>
</dbReference>
<feature type="domain" description="HTH araC/xylS-type" evidence="4">
    <location>
        <begin position="144"/>
        <end position="242"/>
    </location>
</feature>
<protein>
    <submittedName>
        <fullName evidence="5">Helix-turn-helix transcriptional regulator</fullName>
    </submittedName>
</protein>
<dbReference type="InterPro" id="IPR037923">
    <property type="entry name" value="HTH-like"/>
</dbReference>
<reference evidence="5 6" key="1">
    <citation type="submission" date="2019-05" db="EMBL/GenBank/DDBJ databases">
        <title>Dyadobacter AR-3-8 sp. nov., isolated from arctic soil.</title>
        <authorList>
            <person name="Chaudhary D.K."/>
        </authorList>
    </citation>
    <scope>NUCLEOTIDE SEQUENCE [LARGE SCALE GENOMIC DNA]</scope>
    <source>
        <strain evidence="5 6">AR-3-8</strain>
    </source>
</reference>
<dbReference type="Gene3D" id="1.10.10.60">
    <property type="entry name" value="Homeodomain-like"/>
    <property type="match status" value="2"/>
</dbReference>
<dbReference type="Proteomes" id="UP000304900">
    <property type="component" value="Unassembled WGS sequence"/>
</dbReference>
<dbReference type="EMBL" id="SZVO01000039">
    <property type="protein sequence ID" value="TKT84734.1"/>
    <property type="molecule type" value="Genomic_DNA"/>
</dbReference>
<dbReference type="PROSITE" id="PS01124">
    <property type="entry name" value="HTH_ARAC_FAMILY_2"/>
    <property type="match status" value="1"/>
</dbReference>
<dbReference type="InterPro" id="IPR054015">
    <property type="entry name" value="ExsA-like_N"/>
</dbReference>
<accession>A0A4U6CTY7</accession>
<proteinExistence type="predicted"/>
<keyword evidence="6" id="KW-1185">Reference proteome</keyword>